<protein>
    <submittedName>
        <fullName evidence="2">Uncharacterized protein</fullName>
    </submittedName>
</protein>
<sequence length="323" mass="36231">MGASLSFPEEEINHERTYLITGGNSGIGYEAAKTIAGLGAHVIIACRNLTKAETAVKNMQEEYIKDFSLKMEKELEANRRDPRKLNIEIMELDLASFAATKRFIEAFKARNCKLNVLVCNAGIAVKSKELTEDGYEMMLQANYLSHLLIILHFLPILTASGDDSRIVQTSSIAHTVGKFDLTNINAQKSWGEITFYGSSKLYQIMSMLWLIRNIKSIEVTISSCHPGIVYTQMTQTNDYLFVRAFAKTYFARSAFEGAATIIKAAIDNSLQGQTGIYMSDCKIKTPSSLARDPEKQDELMKWSLESLKPHLPENLTEILNYDQ</sequence>
<evidence type="ECO:0000313" key="2">
    <source>
        <dbReference type="EMBL" id="ESO97564.1"/>
    </source>
</evidence>
<dbReference type="OMA" id="GNWKDYQ"/>
<dbReference type="AlphaFoldDB" id="V4C7A3"/>
<dbReference type="InterPro" id="IPR002347">
    <property type="entry name" value="SDR_fam"/>
</dbReference>
<dbReference type="Proteomes" id="UP000030746">
    <property type="component" value="Unassembled WGS sequence"/>
</dbReference>
<dbReference type="InterPro" id="IPR036291">
    <property type="entry name" value="NAD(P)-bd_dom_sf"/>
</dbReference>
<dbReference type="EMBL" id="KB201304">
    <property type="protein sequence ID" value="ESO97564.1"/>
    <property type="molecule type" value="Genomic_DNA"/>
</dbReference>
<dbReference type="PRINTS" id="PR00081">
    <property type="entry name" value="GDHRDH"/>
</dbReference>
<gene>
    <name evidence="2" type="ORF">LOTGIDRAFT_181561</name>
</gene>
<name>V4C7A3_LOTGI</name>
<dbReference type="STRING" id="225164.V4C7A3"/>
<dbReference type="OrthoDB" id="191139at2759"/>
<dbReference type="Pfam" id="PF00106">
    <property type="entry name" value="adh_short"/>
    <property type="match status" value="2"/>
</dbReference>
<keyword evidence="3" id="KW-1185">Reference proteome</keyword>
<dbReference type="RefSeq" id="XP_009051425.1">
    <property type="nucleotide sequence ID" value="XM_009053177.1"/>
</dbReference>
<dbReference type="CTD" id="20244450"/>
<dbReference type="SUPFAM" id="SSF51735">
    <property type="entry name" value="NAD(P)-binding Rossmann-fold domains"/>
    <property type="match status" value="1"/>
</dbReference>
<dbReference type="GeneID" id="20244450"/>
<organism evidence="2 3">
    <name type="scientific">Lottia gigantea</name>
    <name type="common">Giant owl limpet</name>
    <dbReference type="NCBI Taxonomy" id="225164"/>
    <lineage>
        <taxon>Eukaryota</taxon>
        <taxon>Metazoa</taxon>
        <taxon>Spiralia</taxon>
        <taxon>Lophotrochozoa</taxon>
        <taxon>Mollusca</taxon>
        <taxon>Gastropoda</taxon>
        <taxon>Patellogastropoda</taxon>
        <taxon>Lottioidea</taxon>
        <taxon>Lottiidae</taxon>
        <taxon>Lottia</taxon>
    </lineage>
</organism>
<dbReference type="PANTHER" id="PTHR43157">
    <property type="entry name" value="PHOSPHATIDYLINOSITOL-GLYCAN BIOSYNTHESIS CLASS F PROTEIN-RELATED"/>
    <property type="match status" value="1"/>
</dbReference>
<evidence type="ECO:0000256" key="1">
    <source>
        <dbReference type="ARBA" id="ARBA00023002"/>
    </source>
</evidence>
<keyword evidence="1" id="KW-0560">Oxidoreductase</keyword>
<proteinExistence type="predicted"/>
<evidence type="ECO:0000313" key="3">
    <source>
        <dbReference type="Proteomes" id="UP000030746"/>
    </source>
</evidence>
<dbReference type="HOGENOM" id="CLU_010194_44_4_1"/>
<dbReference type="GO" id="GO:0016491">
    <property type="term" value="F:oxidoreductase activity"/>
    <property type="evidence" value="ECO:0007669"/>
    <property type="project" value="UniProtKB-KW"/>
</dbReference>
<accession>V4C7A3</accession>
<reference evidence="2 3" key="1">
    <citation type="journal article" date="2013" name="Nature">
        <title>Insights into bilaterian evolution from three spiralian genomes.</title>
        <authorList>
            <person name="Simakov O."/>
            <person name="Marletaz F."/>
            <person name="Cho S.J."/>
            <person name="Edsinger-Gonzales E."/>
            <person name="Havlak P."/>
            <person name="Hellsten U."/>
            <person name="Kuo D.H."/>
            <person name="Larsson T."/>
            <person name="Lv J."/>
            <person name="Arendt D."/>
            <person name="Savage R."/>
            <person name="Osoegawa K."/>
            <person name="de Jong P."/>
            <person name="Grimwood J."/>
            <person name="Chapman J.A."/>
            <person name="Shapiro H."/>
            <person name="Aerts A."/>
            <person name="Otillar R.P."/>
            <person name="Terry A.Y."/>
            <person name="Boore J.L."/>
            <person name="Grigoriev I.V."/>
            <person name="Lindberg D.R."/>
            <person name="Seaver E.C."/>
            <person name="Weisblat D.A."/>
            <person name="Putnam N.H."/>
            <person name="Rokhsar D.S."/>
        </authorList>
    </citation>
    <scope>NUCLEOTIDE SEQUENCE [LARGE SCALE GENOMIC DNA]</scope>
</reference>
<dbReference type="KEGG" id="lgi:LOTGIDRAFT_181561"/>
<dbReference type="Gene3D" id="3.40.50.720">
    <property type="entry name" value="NAD(P)-binding Rossmann-like Domain"/>
    <property type="match status" value="1"/>
</dbReference>
<dbReference type="PANTHER" id="PTHR43157:SF31">
    <property type="entry name" value="PHOSPHATIDYLINOSITOL-GLYCAN BIOSYNTHESIS CLASS F PROTEIN"/>
    <property type="match status" value="1"/>
</dbReference>